<dbReference type="Proteomes" id="UP000184330">
    <property type="component" value="Unassembled WGS sequence"/>
</dbReference>
<dbReference type="EMBL" id="FJOG01000039">
    <property type="protein sequence ID" value="CZR66772.1"/>
    <property type="molecule type" value="Genomic_DNA"/>
</dbReference>
<proteinExistence type="predicted"/>
<reference evidence="1 2" key="1">
    <citation type="submission" date="2016-03" db="EMBL/GenBank/DDBJ databases">
        <authorList>
            <person name="Ploux O."/>
        </authorList>
    </citation>
    <scope>NUCLEOTIDE SEQUENCE [LARGE SCALE GENOMIC DNA]</scope>
    <source>
        <strain evidence="1 2">UAMH 11012</strain>
    </source>
</reference>
<evidence type="ECO:0000313" key="2">
    <source>
        <dbReference type="Proteomes" id="UP000184330"/>
    </source>
</evidence>
<protein>
    <submittedName>
        <fullName evidence="1">Uncharacterized protein</fullName>
    </submittedName>
</protein>
<keyword evidence="2" id="KW-1185">Reference proteome</keyword>
<evidence type="ECO:0000313" key="1">
    <source>
        <dbReference type="EMBL" id="CZR66772.1"/>
    </source>
</evidence>
<dbReference type="AlphaFoldDB" id="A0A1L7XP27"/>
<gene>
    <name evidence="1" type="ORF">PAC_16673</name>
</gene>
<accession>A0A1L7XP27</accession>
<name>A0A1L7XP27_9HELO</name>
<organism evidence="1 2">
    <name type="scientific">Phialocephala subalpina</name>
    <dbReference type="NCBI Taxonomy" id="576137"/>
    <lineage>
        <taxon>Eukaryota</taxon>
        <taxon>Fungi</taxon>
        <taxon>Dikarya</taxon>
        <taxon>Ascomycota</taxon>
        <taxon>Pezizomycotina</taxon>
        <taxon>Leotiomycetes</taxon>
        <taxon>Helotiales</taxon>
        <taxon>Mollisiaceae</taxon>
        <taxon>Phialocephala</taxon>
        <taxon>Phialocephala fortinii species complex</taxon>
    </lineage>
</organism>
<sequence>MYRTPRAMADMQSNWNWFDAEKTALIDVSFSYSGTVDNELPDFDGSWFQRELPYDYPELDSLSKELRVLDAFSKGYGTTRRGFEVQERRKVEGAAYPPIIRFNGKLDTLLLSTEAIKNQGLVFFLNMTETEAASIRHLVVEGGWGRSDQWSNNLQVKLVDKMTSLERVTYIIGYWDKSEGTEFEVIEGCCECGTTTGSLADLNSWCEHMVWRNECWEIFRDNANGGEFIPKHKLFFGSLER</sequence>